<dbReference type="HAMAP" id="MF_00151">
    <property type="entry name" value="PPAT_bact"/>
    <property type="match status" value="1"/>
</dbReference>
<gene>
    <name evidence="9 11" type="primary">coaD</name>
    <name evidence="11" type="ORF">GWO12_15890</name>
</gene>
<dbReference type="InterPro" id="IPR001980">
    <property type="entry name" value="PPAT"/>
</dbReference>
<dbReference type="EC" id="2.7.7.3" evidence="9"/>
<evidence type="ECO:0000256" key="7">
    <source>
        <dbReference type="ARBA" id="ARBA00022993"/>
    </source>
</evidence>
<dbReference type="SUPFAM" id="SSF52374">
    <property type="entry name" value="Nucleotidylyl transferase"/>
    <property type="match status" value="1"/>
</dbReference>
<dbReference type="PANTHER" id="PTHR21342">
    <property type="entry name" value="PHOSPHOPANTETHEINE ADENYLYLTRANSFERASE"/>
    <property type="match status" value="1"/>
</dbReference>
<comment type="cofactor">
    <cofactor evidence="9">
        <name>Mg(2+)</name>
        <dbReference type="ChEBI" id="CHEBI:18420"/>
    </cofactor>
</comment>
<feature type="binding site" evidence="9">
    <location>
        <begin position="128"/>
        <end position="134"/>
    </location>
    <ligand>
        <name>ATP</name>
        <dbReference type="ChEBI" id="CHEBI:30616"/>
    </ligand>
</feature>
<comment type="pathway">
    <text evidence="9">Cofactor biosynthesis; coenzyme A biosynthesis; CoA from (R)-pantothenate: step 4/5.</text>
</comment>
<keyword evidence="1 9" id="KW-0963">Cytoplasm</keyword>
<evidence type="ECO:0000256" key="9">
    <source>
        <dbReference type="HAMAP-Rule" id="MF_00151"/>
    </source>
</evidence>
<dbReference type="AlphaFoldDB" id="A0AAE5CC18"/>
<comment type="subunit">
    <text evidence="9">Homohexamer.</text>
</comment>
<protein>
    <recommendedName>
        <fullName evidence="9">Phosphopantetheine adenylyltransferase</fullName>
        <ecNumber evidence="9">2.7.7.3</ecNumber>
    </recommendedName>
    <alternativeName>
        <fullName evidence="9">Dephospho-CoA pyrophosphorylase</fullName>
    </alternativeName>
    <alternativeName>
        <fullName evidence="9">Pantetheine-phosphate adenylyltransferase</fullName>
        <shortName evidence="9">PPAT</shortName>
    </alternativeName>
</protein>
<keyword evidence="2 9" id="KW-0808">Transferase</keyword>
<dbReference type="GO" id="GO:0004595">
    <property type="term" value="F:pantetheine-phosphate adenylyltransferase activity"/>
    <property type="evidence" value="ECO:0007669"/>
    <property type="project" value="UniProtKB-UniRule"/>
</dbReference>
<comment type="catalytic activity">
    <reaction evidence="8 9">
        <text>(R)-4'-phosphopantetheine + ATP + H(+) = 3'-dephospho-CoA + diphosphate</text>
        <dbReference type="Rhea" id="RHEA:19801"/>
        <dbReference type="ChEBI" id="CHEBI:15378"/>
        <dbReference type="ChEBI" id="CHEBI:30616"/>
        <dbReference type="ChEBI" id="CHEBI:33019"/>
        <dbReference type="ChEBI" id="CHEBI:57328"/>
        <dbReference type="ChEBI" id="CHEBI:61723"/>
        <dbReference type="EC" id="2.7.7.3"/>
    </reaction>
</comment>
<comment type="caution">
    <text evidence="11">The sequence shown here is derived from an EMBL/GenBank/DDBJ whole genome shotgun (WGS) entry which is preliminary data.</text>
</comment>
<dbReference type="PRINTS" id="PR01020">
    <property type="entry name" value="LPSBIOSNTHSS"/>
</dbReference>
<evidence type="ECO:0000256" key="3">
    <source>
        <dbReference type="ARBA" id="ARBA00022695"/>
    </source>
</evidence>
<dbReference type="Proteomes" id="UP000702544">
    <property type="component" value="Unassembled WGS sequence"/>
</dbReference>
<evidence type="ECO:0000256" key="4">
    <source>
        <dbReference type="ARBA" id="ARBA00022741"/>
    </source>
</evidence>
<dbReference type="Gene3D" id="3.40.50.620">
    <property type="entry name" value="HUPs"/>
    <property type="match status" value="1"/>
</dbReference>
<feature type="binding site" evidence="9">
    <location>
        <position position="78"/>
    </location>
    <ligand>
        <name>substrate</name>
    </ligand>
</feature>
<feature type="binding site" evidence="9">
    <location>
        <begin position="93"/>
        <end position="95"/>
    </location>
    <ligand>
        <name>ATP</name>
        <dbReference type="ChEBI" id="CHEBI:30616"/>
    </ligand>
</feature>
<dbReference type="InterPro" id="IPR014729">
    <property type="entry name" value="Rossmann-like_a/b/a_fold"/>
</dbReference>
<dbReference type="EMBL" id="JAACAK010000133">
    <property type="protein sequence ID" value="NIR76562.1"/>
    <property type="molecule type" value="Genomic_DNA"/>
</dbReference>
<dbReference type="Pfam" id="PF01467">
    <property type="entry name" value="CTP_transf_like"/>
    <property type="match status" value="1"/>
</dbReference>
<dbReference type="NCBIfam" id="TIGR00125">
    <property type="entry name" value="cyt_tran_rel"/>
    <property type="match status" value="1"/>
</dbReference>
<dbReference type="PANTHER" id="PTHR21342:SF1">
    <property type="entry name" value="PHOSPHOPANTETHEINE ADENYLYLTRANSFERASE"/>
    <property type="match status" value="1"/>
</dbReference>
<evidence type="ECO:0000256" key="1">
    <source>
        <dbReference type="ARBA" id="ARBA00022490"/>
    </source>
</evidence>
<feature type="domain" description="Cytidyltransferase-like" evidence="10">
    <location>
        <begin position="8"/>
        <end position="138"/>
    </location>
</feature>
<dbReference type="InterPro" id="IPR004821">
    <property type="entry name" value="Cyt_trans-like"/>
</dbReference>
<evidence type="ECO:0000256" key="6">
    <source>
        <dbReference type="ARBA" id="ARBA00022842"/>
    </source>
</evidence>
<evidence type="ECO:0000256" key="8">
    <source>
        <dbReference type="ARBA" id="ARBA00029346"/>
    </source>
</evidence>
<feature type="binding site" evidence="9">
    <location>
        <position position="92"/>
    </location>
    <ligand>
        <name>substrate</name>
    </ligand>
</feature>
<feature type="binding site" evidence="9">
    <location>
        <position position="12"/>
    </location>
    <ligand>
        <name>substrate</name>
    </ligand>
</feature>
<dbReference type="GO" id="GO:0015937">
    <property type="term" value="P:coenzyme A biosynthetic process"/>
    <property type="evidence" value="ECO:0007669"/>
    <property type="project" value="UniProtKB-UniRule"/>
</dbReference>
<proteinExistence type="inferred from homology"/>
<keyword evidence="4 9" id="KW-0547">Nucleotide-binding</keyword>
<dbReference type="GO" id="GO:0005524">
    <property type="term" value="F:ATP binding"/>
    <property type="evidence" value="ECO:0007669"/>
    <property type="project" value="UniProtKB-KW"/>
</dbReference>
<sequence>MPEQRTAIYPGSFDPLTLGHEDIARRSLKFVDRLMVAVAHYPTQEKARLFSVQERLEMLQECFADEPRIEVTDFSGLLVKFCDRVDVHLVVRGLRAVSDFEYEFQMALMNRELDPELEMVFMTPGVEYTFLSASLVREIASLGGDVSQFVSKPVLDRLQAKLAG</sequence>
<comment type="subcellular location">
    <subcellularLocation>
        <location evidence="9">Cytoplasm</location>
    </subcellularLocation>
</comment>
<evidence type="ECO:0000313" key="11">
    <source>
        <dbReference type="EMBL" id="NIR76562.1"/>
    </source>
</evidence>
<name>A0AAE5CC18_9BACT</name>
<feature type="site" description="Transition state stabilizer" evidence="9">
    <location>
        <position position="20"/>
    </location>
</feature>
<reference evidence="11 12" key="1">
    <citation type="submission" date="2020-01" db="EMBL/GenBank/DDBJ databases">
        <title>Genomes assembled from Gulf of Kutch pelagic sediment metagenomes.</title>
        <authorList>
            <person name="Chandrashekar M."/>
            <person name="Mahajan M.S."/>
            <person name="Dave K.J."/>
            <person name="Vatsa P."/>
            <person name="Nathani N.M."/>
        </authorList>
    </citation>
    <scope>NUCLEOTIDE SEQUENCE [LARGE SCALE GENOMIC DNA]</scope>
    <source>
        <strain evidence="11">KS3-K002</strain>
    </source>
</reference>
<comment type="caution">
    <text evidence="9">Lacks conserved residue(s) required for the propagation of feature annotation.</text>
</comment>
<comment type="similarity">
    <text evidence="9">Belongs to the bacterial CoaD family.</text>
</comment>
<keyword evidence="6 9" id="KW-0460">Magnesium</keyword>
<evidence type="ECO:0000256" key="5">
    <source>
        <dbReference type="ARBA" id="ARBA00022840"/>
    </source>
</evidence>
<dbReference type="NCBIfam" id="TIGR01510">
    <property type="entry name" value="coaD_prev_kdtB"/>
    <property type="match status" value="1"/>
</dbReference>
<comment type="function">
    <text evidence="9">Reversibly transfers an adenylyl group from ATP to 4'-phosphopantetheine, yielding dephospho-CoA (dPCoA) and pyrophosphate.</text>
</comment>
<organism evidence="11 12">
    <name type="scientific">Candidatus Kutchimonas denitrificans</name>
    <dbReference type="NCBI Taxonomy" id="3056748"/>
    <lineage>
        <taxon>Bacteria</taxon>
        <taxon>Pseudomonadati</taxon>
        <taxon>Gemmatimonadota</taxon>
        <taxon>Gemmatimonadia</taxon>
        <taxon>Candidatus Palauibacterales</taxon>
        <taxon>Candidatus Palauibacteraceae</taxon>
        <taxon>Candidatus Kutchimonas</taxon>
    </lineage>
</organism>
<evidence type="ECO:0000259" key="10">
    <source>
        <dbReference type="Pfam" id="PF01467"/>
    </source>
</evidence>
<feature type="binding site" evidence="9">
    <location>
        <position position="103"/>
    </location>
    <ligand>
        <name>ATP</name>
        <dbReference type="ChEBI" id="CHEBI:30616"/>
    </ligand>
</feature>
<accession>A0AAE5CC18</accession>
<feature type="binding site" evidence="9">
    <location>
        <begin position="12"/>
        <end position="13"/>
    </location>
    <ligand>
        <name>ATP</name>
        <dbReference type="ChEBI" id="CHEBI:30616"/>
    </ligand>
</feature>
<evidence type="ECO:0000256" key="2">
    <source>
        <dbReference type="ARBA" id="ARBA00022679"/>
    </source>
</evidence>
<keyword evidence="7 9" id="KW-0173">Coenzyme A biosynthesis</keyword>
<dbReference type="GO" id="GO:0005737">
    <property type="term" value="C:cytoplasm"/>
    <property type="evidence" value="ECO:0007669"/>
    <property type="project" value="UniProtKB-SubCell"/>
</dbReference>
<keyword evidence="3 9" id="KW-0548">Nucleotidyltransferase</keyword>
<dbReference type="CDD" id="cd02163">
    <property type="entry name" value="PPAT"/>
    <property type="match status" value="1"/>
</dbReference>
<evidence type="ECO:0000313" key="12">
    <source>
        <dbReference type="Proteomes" id="UP000702544"/>
    </source>
</evidence>
<feature type="binding site" evidence="9">
    <location>
        <position position="20"/>
    </location>
    <ligand>
        <name>ATP</name>
        <dbReference type="ChEBI" id="CHEBI:30616"/>
    </ligand>
</feature>
<keyword evidence="5 9" id="KW-0067">ATP-binding</keyword>